<keyword evidence="2" id="KW-1185">Reference proteome</keyword>
<name>A0ACC0Y9A6_9ROSI</name>
<accession>A0ACC0Y9A6</accession>
<sequence>MVAMVASSLLGGRSLGYIGNHLRRNFGLVLDPQRVKILMKPHLKFDRLDPFAITRKEFERLGNRVHGWSQKALDIGAKDLNCYCWKGHTETNKIVCEEVVDENSIKNQHADLIEPEISLHELTGWSIPRTMRIKARICHHELEVLIDSGSTHNFLSAKMAQILQLSIIPTKPFVI</sequence>
<evidence type="ECO:0000313" key="2">
    <source>
        <dbReference type="Proteomes" id="UP001163603"/>
    </source>
</evidence>
<dbReference type="EMBL" id="CM047743">
    <property type="protein sequence ID" value="KAJ0031866.1"/>
    <property type="molecule type" value="Genomic_DNA"/>
</dbReference>
<organism evidence="1 2">
    <name type="scientific">Pistacia integerrima</name>
    <dbReference type="NCBI Taxonomy" id="434235"/>
    <lineage>
        <taxon>Eukaryota</taxon>
        <taxon>Viridiplantae</taxon>
        <taxon>Streptophyta</taxon>
        <taxon>Embryophyta</taxon>
        <taxon>Tracheophyta</taxon>
        <taxon>Spermatophyta</taxon>
        <taxon>Magnoliopsida</taxon>
        <taxon>eudicotyledons</taxon>
        <taxon>Gunneridae</taxon>
        <taxon>Pentapetalae</taxon>
        <taxon>rosids</taxon>
        <taxon>malvids</taxon>
        <taxon>Sapindales</taxon>
        <taxon>Anacardiaceae</taxon>
        <taxon>Pistacia</taxon>
    </lineage>
</organism>
<dbReference type="Proteomes" id="UP001163603">
    <property type="component" value="Chromosome 8"/>
</dbReference>
<reference evidence="2" key="1">
    <citation type="journal article" date="2023" name="G3 (Bethesda)">
        <title>Genome assembly and association tests identify interacting loci associated with vigor, precocity, and sex in interspecific pistachio rootstocks.</title>
        <authorList>
            <person name="Palmer W."/>
            <person name="Jacygrad E."/>
            <person name="Sagayaradj S."/>
            <person name="Cavanaugh K."/>
            <person name="Han R."/>
            <person name="Bertier L."/>
            <person name="Beede B."/>
            <person name="Kafkas S."/>
            <person name="Golino D."/>
            <person name="Preece J."/>
            <person name="Michelmore R."/>
        </authorList>
    </citation>
    <scope>NUCLEOTIDE SEQUENCE [LARGE SCALE GENOMIC DNA]</scope>
</reference>
<evidence type="ECO:0000313" key="1">
    <source>
        <dbReference type="EMBL" id="KAJ0031866.1"/>
    </source>
</evidence>
<protein>
    <submittedName>
        <fullName evidence="1">Uncharacterized protein</fullName>
    </submittedName>
</protein>
<proteinExistence type="predicted"/>
<comment type="caution">
    <text evidence="1">The sequence shown here is derived from an EMBL/GenBank/DDBJ whole genome shotgun (WGS) entry which is preliminary data.</text>
</comment>
<gene>
    <name evidence="1" type="ORF">Pint_12959</name>
</gene>